<protein>
    <submittedName>
        <fullName evidence="3">DUF349 domain-containing protein</fullName>
    </submittedName>
</protein>
<dbReference type="Proteomes" id="UP000824108">
    <property type="component" value="Unassembled WGS sequence"/>
</dbReference>
<name>A0A9D2GZP8_9BACE</name>
<feature type="coiled-coil region" evidence="1">
    <location>
        <begin position="552"/>
        <end position="614"/>
    </location>
</feature>
<gene>
    <name evidence="3" type="ORF">H9807_09470</name>
</gene>
<keyword evidence="1" id="KW-0175">Coiled coil</keyword>
<evidence type="ECO:0000313" key="3">
    <source>
        <dbReference type="EMBL" id="HIZ92324.1"/>
    </source>
</evidence>
<dbReference type="EMBL" id="DXAV01000079">
    <property type="protein sequence ID" value="HIZ92324.1"/>
    <property type="molecule type" value="Genomic_DNA"/>
</dbReference>
<organism evidence="3 4">
    <name type="scientific">Candidatus Bacteroides merdavium</name>
    <dbReference type="NCBI Taxonomy" id="2838472"/>
    <lineage>
        <taxon>Bacteria</taxon>
        <taxon>Pseudomonadati</taxon>
        <taxon>Bacteroidota</taxon>
        <taxon>Bacteroidia</taxon>
        <taxon>Bacteroidales</taxon>
        <taxon>Bacteroidaceae</taxon>
        <taxon>Bacteroides</taxon>
    </lineage>
</organism>
<sequence>MTDTHDTNLPEMTAELEEEKKTAEVSEAETAETPAEEQTMEKTVETPPAQRLTKEEVIERLKAIASDVENVTKAEIDSLKQTFYKLHNAEQEAARKQFAEEGGAPEDYVPTPDPLEEEMKNVMSVIRTKRNELAAEVEKQKEMNLQVKLSIIEELKDLLESPEDANKNYTEFKRLQQQWNEVKLVPQASVNELWKNYQLYVEKFYDLLKLNNEFREYDFKKNLEIKTHLCEAAEKLAEEPDVVSAFHQLQKLHQEYRETGPVAKELREEIWTRFKAASTAVNRRHQQHFDALKEAEQQNLDQKTVICEIIEGINYDELTNFAAWDAKTQEIIALQNKWKTIGYAPQKMNVKIFERFRAACDAFFNKKAEFFKSVKENMNENLEKKRALCEKAEALKDSTDWKTTADTMVKLQKEWKTIGPVAKKYSDAIWKRFITACDYFFEQKNKAGATQRTEEQANLEKKRAIIEKLEAIGENTDAEEAIEQVRTLMKEWNAIGFVPFKDKDKIYKQYHGLVDKLFERYNISQSNKKLSNFKNSISNIQEGSPQALYREREKLVRAYDNMKSELQTYENNLGFLNASSKKGNSLLTELNRKVEKLKADIELVKEKIKVIDKSIQEED</sequence>
<evidence type="ECO:0000256" key="1">
    <source>
        <dbReference type="SAM" id="Coils"/>
    </source>
</evidence>
<evidence type="ECO:0000256" key="2">
    <source>
        <dbReference type="SAM" id="MobiDB-lite"/>
    </source>
</evidence>
<reference evidence="3" key="2">
    <citation type="submission" date="2021-04" db="EMBL/GenBank/DDBJ databases">
        <authorList>
            <person name="Gilroy R."/>
        </authorList>
    </citation>
    <scope>NUCLEOTIDE SEQUENCE</scope>
    <source>
        <strain evidence="3">CHK118-2852</strain>
    </source>
</reference>
<accession>A0A9D2GZP8</accession>
<evidence type="ECO:0000313" key="4">
    <source>
        <dbReference type="Proteomes" id="UP000824108"/>
    </source>
</evidence>
<proteinExistence type="predicted"/>
<feature type="region of interest" description="Disordered" evidence="2">
    <location>
        <begin position="1"/>
        <end position="53"/>
    </location>
</feature>
<dbReference type="InterPro" id="IPR007139">
    <property type="entry name" value="DUF349"/>
</dbReference>
<dbReference type="AlphaFoldDB" id="A0A9D2GZP8"/>
<dbReference type="Pfam" id="PF03993">
    <property type="entry name" value="DUF349"/>
    <property type="match status" value="5"/>
</dbReference>
<comment type="caution">
    <text evidence="3">The sequence shown here is derived from an EMBL/GenBank/DDBJ whole genome shotgun (WGS) entry which is preliminary data.</text>
</comment>
<reference evidence="3" key="1">
    <citation type="journal article" date="2021" name="PeerJ">
        <title>Extensive microbial diversity within the chicken gut microbiome revealed by metagenomics and culture.</title>
        <authorList>
            <person name="Gilroy R."/>
            <person name="Ravi A."/>
            <person name="Getino M."/>
            <person name="Pursley I."/>
            <person name="Horton D.L."/>
            <person name="Alikhan N.F."/>
            <person name="Baker D."/>
            <person name="Gharbi K."/>
            <person name="Hall N."/>
            <person name="Watson M."/>
            <person name="Adriaenssens E.M."/>
            <person name="Foster-Nyarko E."/>
            <person name="Jarju S."/>
            <person name="Secka A."/>
            <person name="Antonio M."/>
            <person name="Oren A."/>
            <person name="Chaudhuri R.R."/>
            <person name="La Ragione R."/>
            <person name="Hildebrand F."/>
            <person name="Pallen M.J."/>
        </authorList>
    </citation>
    <scope>NUCLEOTIDE SEQUENCE</scope>
    <source>
        <strain evidence="3">CHK118-2852</strain>
    </source>
</reference>